<dbReference type="Pfam" id="PF20720">
    <property type="entry name" value="nSTAND3"/>
    <property type="match status" value="1"/>
</dbReference>
<accession>A0A1H6WLT1</accession>
<dbReference type="Proteomes" id="UP000199532">
    <property type="component" value="Unassembled WGS sequence"/>
</dbReference>
<dbReference type="RefSeq" id="WP_090337444.1">
    <property type="nucleotide sequence ID" value="NZ_FNXY01000005.1"/>
</dbReference>
<protein>
    <recommendedName>
        <fullName evidence="1">Novel STAND NTPase 3 domain-containing protein</fullName>
    </recommendedName>
</protein>
<name>A0A1H6WLT1_9BACT</name>
<dbReference type="EMBL" id="FNXY01000005">
    <property type="protein sequence ID" value="SEJ16686.1"/>
    <property type="molecule type" value="Genomic_DNA"/>
</dbReference>
<keyword evidence="3" id="KW-1185">Reference proteome</keyword>
<gene>
    <name evidence="2" type="ORF">SAMN04487995_3573</name>
</gene>
<proteinExistence type="predicted"/>
<dbReference type="InterPro" id="IPR027417">
    <property type="entry name" value="P-loop_NTPase"/>
</dbReference>
<dbReference type="STRING" id="408657.SAMN04487995_3573"/>
<evidence type="ECO:0000259" key="1">
    <source>
        <dbReference type="Pfam" id="PF20720"/>
    </source>
</evidence>
<dbReference type="InterPro" id="IPR049050">
    <property type="entry name" value="nSTAND3"/>
</dbReference>
<feature type="domain" description="Novel STAND NTPase 3" evidence="1">
    <location>
        <begin position="196"/>
        <end position="336"/>
    </location>
</feature>
<dbReference type="AlphaFoldDB" id="A0A1H6WLT1"/>
<organism evidence="2 3">
    <name type="scientific">Dyadobacter koreensis</name>
    <dbReference type="NCBI Taxonomy" id="408657"/>
    <lineage>
        <taxon>Bacteria</taxon>
        <taxon>Pseudomonadati</taxon>
        <taxon>Bacteroidota</taxon>
        <taxon>Cytophagia</taxon>
        <taxon>Cytophagales</taxon>
        <taxon>Spirosomataceae</taxon>
        <taxon>Dyadobacter</taxon>
    </lineage>
</organism>
<evidence type="ECO:0000313" key="3">
    <source>
        <dbReference type="Proteomes" id="UP000199532"/>
    </source>
</evidence>
<reference evidence="2 3" key="1">
    <citation type="submission" date="2016-10" db="EMBL/GenBank/DDBJ databases">
        <authorList>
            <person name="de Groot N.N."/>
        </authorList>
    </citation>
    <scope>NUCLEOTIDE SEQUENCE [LARGE SCALE GENOMIC DNA]</scope>
    <source>
        <strain evidence="2 3">DSM 19938</strain>
    </source>
</reference>
<evidence type="ECO:0000313" key="2">
    <source>
        <dbReference type="EMBL" id="SEJ16686.1"/>
    </source>
</evidence>
<dbReference type="SUPFAM" id="SSF52540">
    <property type="entry name" value="P-loop containing nucleoside triphosphate hydrolases"/>
    <property type="match status" value="1"/>
</dbReference>
<dbReference type="OrthoDB" id="9816071at2"/>
<sequence>MITSIIEKYLLGIDQATFQKMMNHLLFLEGYKFISSPGSVAGKNKTSKGSPDSVFAESDGLFVFCEMTTQEKLATGETFQKKLRKDILHCFNLKETDIANEQITKVILAFNQKIEAHEIQELHNLVKKNNPYAELVIYSIQEIPFRLLYYPGLADKYIPGVKTTQGSFHTLPDFLAISERGIQPALTNPFVGRQAEIHEALTMLSSSDLLVLKGGQGIGKSKFAVHFAEHLEKEQGYEIRVIDSSPVPIWDDLQTFLLPGRKYVLIFDDANKALPNLDYLVQFIKEKQVGSIKVIVTVRDYISHLLEKSLVNVPHRILTILTQNESDLRKIIDKHIPDRIYVSEQVIDRIVSISKGNTRIAIMAITSILQKMDIDILKDIFSLYDQYFKNVRLDVSAFEKSTKLQTLGILSFLGILDKNDESTRQILETKFDLNWNELWENLLDLERSEMVDIFNRETAKVSDQVLAVYAMYKTFVDSRTSSIKYSTWVCEFLDKYSHKIEKSILDLINTFGYEELKPALESDVIEIQHVVESQNGNLHKFFDIFWFYREIDTLYFVKSWIDHLPGDTIQTDAIEYDYEVNDFVSTPPYVSLLVKFWRTDTPYTSQAIDLGIKLMHHQPSRIPQTLKFLVEHTSFKRYDYKREYVRQFSLFESFSKPVFGKVQKEVSDGIFLSAAWSFLEAEYREHEGGPGGHFVIYTFKPVKTDKLIELRVLILTRLFSLFSEYPVKVLNTFNGYLRTLKHFDENIAEAEKSLVDEFINSNLSIEEYSHCVIAIIYKDVLIRHNKPVDDIFDNFENSEILKFANEFKSIIRDTNLPGVERYEVLKKAIQKRTDGATFESVRDIINNFNKIFESTNTLNGNNHWVGTAIYYLFHSLAETQPELYYKALHLILSDKFSFEMDYGILISYPLRQKLLPCNDIFRRIDDKKYLRRDQMILSYYQSFDETCIDELVLINYIDFLSVTNERLYFYNFENLDRFDNVYRSTSLILDKNLELNPNIVTYLVEHLLVRLERKNLVFEDQICELSVKYFTDRPDLLQEIFYYQREKDPRYDHGGKEIQAITSIDKRFILKLLERLPRKELKDSYWFSDLDLSFVWEEPDYIEVVDSAIESIMRKFPFTSNFEGEAGVLFRIDRNIKVLTDRVEKYISLFITKNCKSRKHIRLILNIITYQFRDKLLHFVKDFLTINKEPKFLEVYWLETNGVYSGSRVPKIEAHIAFLKSLIELVKGLPDPLDYFGYIQEWEREIEYSKQDKLREMRRDFVELGE</sequence>